<name>A0A812DIR6_ACAPH</name>
<gene>
    <name evidence="18" type="ORF">SPHA_54376</name>
</gene>
<evidence type="ECO:0000256" key="1">
    <source>
        <dbReference type="ARBA" id="ARBA00004479"/>
    </source>
</evidence>
<dbReference type="GO" id="GO:0033627">
    <property type="term" value="P:cell adhesion mediated by integrin"/>
    <property type="evidence" value="ECO:0007669"/>
    <property type="project" value="TreeGrafter"/>
</dbReference>
<dbReference type="Gene3D" id="2.60.40.1510">
    <property type="entry name" value="ntegrin, alpha v. Chain A, domain 3"/>
    <property type="match status" value="1"/>
</dbReference>
<evidence type="ECO:0000256" key="11">
    <source>
        <dbReference type="ARBA" id="ARBA00023157"/>
    </source>
</evidence>
<evidence type="ECO:0000256" key="6">
    <source>
        <dbReference type="ARBA" id="ARBA00022737"/>
    </source>
</evidence>
<dbReference type="GO" id="GO:0009986">
    <property type="term" value="C:cell surface"/>
    <property type="evidence" value="ECO:0007669"/>
    <property type="project" value="TreeGrafter"/>
</dbReference>
<dbReference type="PROSITE" id="PS00243">
    <property type="entry name" value="I_EGF_1"/>
    <property type="match status" value="1"/>
</dbReference>
<dbReference type="Proteomes" id="UP000597762">
    <property type="component" value="Unassembled WGS sequence"/>
</dbReference>
<dbReference type="AlphaFoldDB" id="A0A812DIR6"/>
<evidence type="ECO:0000256" key="4">
    <source>
        <dbReference type="ARBA" id="ARBA00022692"/>
    </source>
</evidence>
<evidence type="ECO:0000256" key="13">
    <source>
        <dbReference type="RuleBase" id="RU000633"/>
    </source>
</evidence>
<keyword evidence="6" id="KW-0677">Repeat</keyword>
<proteinExistence type="inferred from homology"/>
<dbReference type="SMART" id="SM01241">
    <property type="entry name" value="Integrin_b_cyt"/>
    <property type="match status" value="1"/>
</dbReference>
<dbReference type="PANTHER" id="PTHR10082:SF60">
    <property type="entry name" value="INTEGRIN BETA-PS"/>
    <property type="match status" value="1"/>
</dbReference>
<comment type="similarity">
    <text evidence="2 13">Belongs to the integrin beta chain family.</text>
</comment>
<evidence type="ECO:0000256" key="5">
    <source>
        <dbReference type="ARBA" id="ARBA00022729"/>
    </source>
</evidence>
<dbReference type="InterPro" id="IPR057243">
    <property type="entry name" value="Integrin_I-EGF_CS"/>
</dbReference>
<dbReference type="PRINTS" id="PR01186">
    <property type="entry name" value="INTEGRINB"/>
</dbReference>
<feature type="transmembrane region" description="Helical" evidence="14">
    <location>
        <begin position="473"/>
        <end position="497"/>
    </location>
</feature>
<keyword evidence="12" id="KW-0325">Glycoprotein</keyword>
<dbReference type="GO" id="GO:0007229">
    <property type="term" value="P:integrin-mediated signaling pathway"/>
    <property type="evidence" value="ECO:0007669"/>
    <property type="project" value="UniProtKB-KW"/>
</dbReference>
<dbReference type="InterPro" id="IPR041161">
    <property type="entry name" value="EGF_Tenascin"/>
</dbReference>
<dbReference type="Pfam" id="PF18720">
    <property type="entry name" value="EGF_Tenascin"/>
    <property type="match status" value="1"/>
</dbReference>
<dbReference type="GO" id="GO:0007160">
    <property type="term" value="P:cell-matrix adhesion"/>
    <property type="evidence" value="ECO:0007669"/>
    <property type="project" value="TreeGrafter"/>
</dbReference>
<evidence type="ECO:0000256" key="7">
    <source>
        <dbReference type="ARBA" id="ARBA00022889"/>
    </source>
</evidence>
<dbReference type="GO" id="GO:0008305">
    <property type="term" value="C:integrin complex"/>
    <property type="evidence" value="ECO:0007669"/>
    <property type="project" value="TreeGrafter"/>
</dbReference>
<dbReference type="Gene3D" id="1.20.5.100">
    <property type="entry name" value="Cytochrome c1, transmembrane anchor, C-terminal"/>
    <property type="match status" value="1"/>
</dbReference>
<evidence type="ECO:0000256" key="10">
    <source>
        <dbReference type="ARBA" id="ARBA00023136"/>
    </source>
</evidence>
<comment type="caution">
    <text evidence="18">The sequence shown here is derived from an EMBL/GenBank/DDBJ whole genome shotgun (WGS) entry which is preliminary data.</text>
</comment>
<reference evidence="18" key="1">
    <citation type="submission" date="2021-01" db="EMBL/GenBank/DDBJ databases">
        <authorList>
            <person name="Li R."/>
            <person name="Bekaert M."/>
        </authorList>
    </citation>
    <scope>NUCLEOTIDE SEQUENCE</scope>
    <source>
        <strain evidence="18">Farmed</strain>
    </source>
</reference>
<dbReference type="InterPro" id="IPR040622">
    <property type="entry name" value="EGF_integrin_1"/>
</dbReference>
<sequence length="541" mass="60003">MPFRKNNWVLTASLFLDIPVSLSLHDVSLSHHDVSLSLPLHDVSPPLSPQPPPSLFPEAVTDLETCSMQTNCRSCITFSQNCSWCDQNPYNEYRCDLKENHLANGCKNINNPKYQLDFVKNEETADGGESGKAIQMKPQEILLRIRPLNSIKMLTGTLHVGIGSFIDKVLLPYTDTSFQGIQNPCRSANPPFQCMKTYNFKQIMKLTSSITDFTDYPSVGHIAQMLQKNKVTVVFAVAGDTKVTLYKKLAESLEGAYVSKLDSKQYTIADIVRTSYKVNFTAVITGPACSQDPSANFRQITISPVGLNEKLLIKLELICECPCEEQSKVVPKSPLCNGNGTLTCGLCICDPGYSGKTCECSTQDVTSKLSENCRPDNQSAECSNNQMCQSNAVNLKRTYSGAYCECDDFSCPNFNKMLCGGPTRGVCKCGKCICHPEYTGTNCNCPTSYTTCLTKNGYLSAKSDCTKEIDIKMLIAGIVGGIFFIGILILVIWKLVVRYYDKREMARFNEDREKAKWTQQSNPIYEPASTTFKNPTHGLET</sequence>
<keyword evidence="10 14" id="KW-0472">Membrane</keyword>
<dbReference type="GO" id="GO:0005178">
    <property type="term" value="F:integrin binding"/>
    <property type="evidence" value="ECO:0007669"/>
    <property type="project" value="TreeGrafter"/>
</dbReference>
<keyword evidence="3" id="KW-0245">EGF-like domain</keyword>
<keyword evidence="9 13" id="KW-0401">Integrin</keyword>
<dbReference type="FunFam" id="2.10.25.10:FF:000036">
    <property type="entry name" value="Integrin beta"/>
    <property type="match status" value="1"/>
</dbReference>
<keyword evidence="5 15" id="KW-0732">Signal</keyword>
<dbReference type="PROSITE" id="PS52047">
    <property type="entry name" value="I_EGF_2"/>
    <property type="match status" value="1"/>
</dbReference>
<feature type="chain" id="PRO_5032300586" description="Integrin beta" evidence="15">
    <location>
        <begin position="24"/>
        <end position="541"/>
    </location>
</feature>
<evidence type="ECO:0000313" key="19">
    <source>
        <dbReference type="Proteomes" id="UP000597762"/>
    </source>
</evidence>
<dbReference type="GO" id="GO:0098609">
    <property type="term" value="P:cell-cell adhesion"/>
    <property type="evidence" value="ECO:0007669"/>
    <property type="project" value="TreeGrafter"/>
</dbReference>
<dbReference type="GO" id="GO:0016477">
    <property type="term" value="P:cell migration"/>
    <property type="evidence" value="ECO:0007669"/>
    <property type="project" value="TreeGrafter"/>
</dbReference>
<evidence type="ECO:0000256" key="12">
    <source>
        <dbReference type="ARBA" id="ARBA00023180"/>
    </source>
</evidence>
<dbReference type="SUPFAM" id="SSF53300">
    <property type="entry name" value="vWA-like"/>
    <property type="match status" value="1"/>
</dbReference>
<keyword evidence="11" id="KW-1015">Disulfide bond</keyword>
<keyword evidence="8 14" id="KW-1133">Transmembrane helix</keyword>
<feature type="signal peptide" evidence="15">
    <location>
        <begin position="1"/>
        <end position="23"/>
    </location>
</feature>
<dbReference type="GO" id="GO:0005925">
    <property type="term" value="C:focal adhesion"/>
    <property type="evidence" value="ECO:0007669"/>
    <property type="project" value="TreeGrafter"/>
</dbReference>
<evidence type="ECO:0000256" key="14">
    <source>
        <dbReference type="SAM" id="Phobius"/>
    </source>
</evidence>
<dbReference type="InterPro" id="IPR033760">
    <property type="entry name" value="Integrin_beta_N"/>
</dbReference>
<feature type="domain" description="Integrin beta subunit cytoplasmic" evidence="17">
    <location>
        <begin position="494"/>
        <end position="539"/>
    </location>
</feature>
<dbReference type="Pfam" id="PF17205">
    <property type="entry name" value="PSI_integrin"/>
    <property type="match status" value="1"/>
</dbReference>
<keyword evidence="19" id="KW-1185">Reference proteome</keyword>
<dbReference type="EMBL" id="CAHIKZ030003536">
    <property type="protein sequence ID" value="CAE1301376.1"/>
    <property type="molecule type" value="Genomic_DNA"/>
</dbReference>
<dbReference type="Pfam" id="PF00362">
    <property type="entry name" value="Integrin_beta"/>
    <property type="match status" value="1"/>
</dbReference>
<dbReference type="Pfam" id="PF18372">
    <property type="entry name" value="I-EGF_1"/>
    <property type="match status" value="1"/>
</dbReference>
<evidence type="ECO:0000256" key="3">
    <source>
        <dbReference type="ARBA" id="ARBA00022536"/>
    </source>
</evidence>
<dbReference type="SUPFAM" id="SSF69179">
    <property type="entry name" value="Integrin domains"/>
    <property type="match status" value="1"/>
</dbReference>
<dbReference type="OrthoDB" id="410592at2759"/>
<dbReference type="InterPro" id="IPR002369">
    <property type="entry name" value="Integrin_bsu_VWA"/>
</dbReference>
<dbReference type="Pfam" id="PF08725">
    <property type="entry name" value="Integrin_b_cyt"/>
    <property type="match status" value="1"/>
</dbReference>
<evidence type="ECO:0000256" key="8">
    <source>
        <dbReference type="ARBA" id="ARBA00022989"/>
    </source>
</evidence>
<dbReference type="InterPro" id="IPR015812">
    <property type="entry name" value="Integrin_bsu"/>
</dbReference>
<dbReference type="InterPro" id="IPR032695">
    <property type="entry name" value="Integrin_dom_sf"/>
</dbReference>
<keyword evidence="7 13" id="KW-0130">Cell adhesion</keyword>
<dbReference type="InterPro" id="IPR036465">
    <property type="entry name" value="vWFA_dom_sf"/>
</dbReference>
<dbReference type="FunFam" id="2.10.25.10:FF:000075">
    <property type="entry name" value="Integrin beta"/>
    <property type="match status" value="1"/>
</dbReference>
<evidence type="ECO:0000256" key="15">
    <source>
        <dbReference type="SAM" id="SignalP"/>
    </source>
</evidence>
<evidence type="ECO:0000256" key="9">
    <source>
        <dbReference type="ARBA" id="ARBA00023037"/>
    </source>
</evidence>
<evidence type="ECO:0000256" key="2">
    <source>
        <dbReference type="ARBA" id="ARBA00007449"/>
    </source>
</evidence>
<dbReference type="SUPFAM" id="SSF57196">
    <property type="entry name" value="EGF/Laminin"/>
    <property type="match status" value="1"/>
</dbReference>
<dbReference type="SUPFAM" id="SSF103575">
    <property type="entry name" value="Plexin repeat"/>
    <property type="match status" value="1"/>
</dbReference>
<accession>A0A812DIR6</accession>
<protein>
    <recommendedName>
        <fullName evidence="13">Integrin beta</fullName>
    </recommendedName>
</protein>
<dbReference type="SMART" id="SM00187">
    <property type="entry name" value="INB"/>
    <property type="match status" value="1"/>
</dbReference>
<dbReference type="Gene3D" id="2.10.25.10">
    <property type="entry name" value="Laminin"/>
    <property type="match status" value="1"/>
</dbReference>
<dbReference type="Gene3D" id="3.40.50.410">
    <property type="entry name" value="von Willebrand factor, type A domain"/>
    <property type="match status" value="2"/>
</dbReference>
<keyword evidence="4 13" id="KW-0812">Transmembrane</keyword>
<evidence type="ECO:0000259" key="16">
    <source>
        <dbReference type="SMART" id="SM00187"/>
    </source>
</evidence>
<dbReference type="Gene3D" id="3.30.1680.10">
    <property type="entry name" value="ligand-binding face of the semaphorins, domain 2"/>
    <property type="match status" value="1"/>
</dbReference>
<dbReference type="InterPro" id="IPR014836">
    <property type="entry name" value="Integrin_bsu_cyt_dom"/>
</dbReference>
<feature type="domain" description="Integrin beta subunit VWA" evidence="16">
    <location>
        <begin position="71"/>
        <end position="321"/>
    </location>
</feature>
<dbReference type="PANTHER" id="PTHR10082">
    <property type="entry name" value="INTEGRIN BETA SUBUNIT"/>
    <property type="match status" value="1"/>
</dbReference>
<organism evidence="18 19">
    <name type="scientific">Acanthosepion pharaonis</name>
    <name type="common">Pharaoh cuttlefish</name>
    <name type="synonym">Sepia pharaonis</name>
    <dbReference type="NCBI Taxonomy" id="158019"/>
    <lineage>
        <taxon>Eukaryota</taxon>
        <taxon>Metazoa</taxon>
        <taxon>Spiralia</taxon>
        <taxon>Lophotrochozoa</taxon>
        <taxon>Mollusca</taxon>
        <taxon>Cephalopoda</taxon>
        <taxon>Coleoidea</taxon>
        <taxon>Decapodiformes</taxon>
        <taxon>Sepiida</taxon>
        <taxon>Sepiina</taxon>
        <taxon>Sepiidae</taxon>
        <taxon>Acanthosepion</taxon>
    </lineage>
</organism>
<evidence type="ECO:0000313" key="18">
    <source>
        <dbReference type="EMBL" id="CAE1301376.1"/>
    </source>
</evidence>
<comment type="subcellular location">
    <subcellularLocation>
        <location evidence="13">Cell membrane</location>
        <topology evidence="13">Single-pass type I membrane protein</topology>
    </subcellularLocation>
    <subcellularLocation>
        <location evidence="1">Membrane</location>
        <topology evidence="1">Single-pass type I membrane protein</topology>
    </subcellularLocation>
</comment>
<evidence type="ECO:0000259" key="17">
    <source>
        <dbReference type="SMART" id="SM01241"/>
    </source>
</evidence>